<keyword evidence="1" id="KW-0812">Transmembrane</keyword>
<feature type="transmembrane region" description="Helical" evidence="1">
    <location>
        <begin position="60"/>
        <end position="77"/>
    </location>
</feature>
<dbReference type="RefSeq" id="WP_276266022.1">
    <property type="nucleotide sequence ID" value="NZ_JARJLM010000328.1"/>
</dbReference>
<keyword evidence="1" id="KW-1133">Transmembrane helix</keyword>
<feature type="transmembrane region" description="Helical" evidence="1">
    <location>
        <begin position="12"/>
        <end position="30"/>
    </location>
</feature>
<reference evidence="2 3" key="1">
    <citation type="submission" date="2023-03" db="EMBL/GenBank/DDBJ databases">
        <title>Draft assemblies of triclosan tolerant bacteria isolated from returned activated sludge.</title>
        <authorList>
            <person name="Van Hamelsveld S."/>
        </authorList>
    </citation>
    <scope>NUCLEOTIDE SEQUENCE [LARGE SCALE GENOMIC DNA]</scope>
    <source>
        <strain evidence="2 3">GW210010_S58</strain>
    </source>
</reference>
<proteinExistence type="predicted"/>
<feature type="transmembrane region" description="Helical" evidence="1">
    <location>
        <begin position="37"/>
        <end position="54"/>
    </location>
</feature>
<organism evidence="2 3">
    <name type="scientific">Cupriavidus basilensis</name>
    <dbReference type="NCBI Taxonomy" id="68895"/>
    <lineage>
        <taxon>Bacteria</taxon>
        <taxon>Pseudomonadati</taxon>
        <taxon>Pseudomonadota</taxon>
        <taxon>Betaproteobacteria</taxon>
        <taxon>Burkholderiales</taxon>
        <taxon>Burkholderiaceae</taxon>
        <taxon>Cupriavidus</taxon>
    </lineage>
</organism>
<gene>
    <name evidence="2" type="ORF">P3W85_19580</name>
</gene>
<sequence>MLAAAASVMIGINPYASLALAALVGFLVLSSQRARRLIGWISTALHTLMGAYVGYACESWSLGIILSILVFLVSSALHDTGNQHYDDLQSPSR</sequence>
<name>A0ABT6AR90_9BURK</name>
<protein>
    <submittedName>
        <fullName evidence="2">Uncharacterized protein</fullName>
    </submittedName>
</protein>
<comment type="caution">
    <text evidence="2">The sequence shown here is derived from an EMBL/GenBank/DDBJ whole genome shotgun (WGS) entry which is preliminary data.</text>
</comment>
<dbReference type="Proteomes" id="UP001216674">
    <property type="component" value="Unassembled WGS sequence"/>
</dbReference>
<dbReference type="EMBL" id="JARJLM010000328">
    <property type="protein sequence ID" value="MDF3835145.1"/>
    <property type="molecule type" value="Genomic_DNA"/>
</dbReference>
<keyword evidence="3" id="KW-1185">Reference proteome</keyword>
<evidence type="ECO:0000313" key="3">
    <source>
        <dbReference type="Proteomes" id="UP001216674"/>
    </source>
</evidence>
<evidence type="ECO:0000313" key="2">
    <source>
        <dbReference type="EMBL" id="MDF3835145.1"/>
    </source>
</evidence>
<keyword evidence="1" id="KW-0472">Membrane</keyword>
<accession>A0ABT6AR90</accession>
<evidence type="ECO:0000256" key="1">
    <source>
        <dbReference type="SAM" id="Phobius"/>
    </source>
</evidence>